<dbReference type="PANTHER" id="PTHR14624:SF0">
    <property type="entry name" value="POLYPRENOL REDUCTASE"/>
    <property type="match status" value="1"/>
</dbReference>
<keyword evidence="9" id="KW-0521">NADP</keyword>
<feature type="transmembrane region" description="Helical" evidence="9">
    <location>
        <begin position="151"/>
        <end position="174"/>
    </location>
</feature>
<dbReference type="GO" id="GO:0005789">
    <property type="term" value="C:endoplasmic reticulum membrane"/>
    <property type="evidence" value="ECO:0007669"/>
    <property type="project" value="UniProtKB-SubCell"/>
</dbReference>
<dbReference type="GO" id="GO:0006488">
    <property type="term" value="P:dolichol-linked oligosaccharide biosynthetic process"/>
    <property type="evidence" value="ECO:0007669"/>
    <property type="project" value="UniProtKB-UniRule"/>
</dbReference>
<evidence type="ECO:0000259" key="10">
    <source>
        <dbReference type="Pfam" id="PF02544"/>
    </source>
</evidence>
<dbReference type="InterPro" id="IPR039698">
    <property type="entry name" value="Dfg10/SRD5A3"/>
</dbReference>
<evidence type="ECO:0000256" key="1">
    <source>
        <dbReference type="ARBA" id="ARBA00004127"/>
    </source>
</evidence>
<keyword evidence="3 9" id="KW-0812">Transmembrane</keyword>
<comment type="subcellular location">
    <subcellularLocation>
        <location evidence="1">Endomembrane system</location>
        <topology evidence="1">Multi-pass membrane protein</topology>
    </subcellularLocation>
    <subcellularLocation>
        <location evidence="9">Endoplasmic reticulum membrane</location>
    </subcellularLocation>
</comment>
<evidence type="ECO:0000256" key="7">
    <source>
        <dbReference type="ARBA" id="ARBA00047186"/>
    </source>
</evidence>
<dbReference type="AlphaFoldDB" id="A0A1B6BXQ4"/>
<feature type="transmembrane region" description="Helical" evidence="9">
    <location>
        <begin position="6"/>
        <end position="24"/>
    </location>
</feature>
<evidence type="ECO:0000256" key="8">
    <source>
        <dbReference type="ARBA" id="ARBA00049427"/>
    </source>
</evidence>
<dbReference type="Pfam" id="PF02544">
    <property type="entry name" value="Steroid_dh"/>
    <property type="match status" value="1"/>
</dbReference>
<dbReference type="PROSITE" id="PS50244">
    <property type="entry name" value="S5A_REDUCTASE"/>
    <property type="match status" value="1"/>
</dbReference>
<dbReference type="GO" id="GO:0003865">
    <property type="term" value="F:3-oxo-5-alpha-steroid 4-dehydrogenase activity"/>
    <property type="evidence" value="ECO:0007669"/>
    <property type="project" value="TreeGrafter"/>
</dbReference>
<organism evidence="11">
    <name type="scientific">Clastoptera arizonana</name>
    <name type="common">Arizona spittle bug</name>
    <dbReference type="NCBI Taxonomy" id="38151"/>
    <lineage>
        <taxon>Eukaryota</taxon>
        <taxon>Metazoa</taxon>
        <taxon>Ecdysozoa</taxon>
        <taxon>Arthropoda</taxon>
        <taxon>Hexapoda</taxon>
        <taxon>Insecta</taxon>
        <taxon>Pterygota</taxon>
        <taxon>Neoptera</taxon>
        <taxon>Paraneoptera</taxon>
        <taxon>Hemiptera</taxon>
        <taxon>Auchenorrhyncha</taxon>
        <taxon>Cercopoidea</taxon>
        <taxon>Clastopteridae</taxon>
        <taxon>Clastoptera</taxon>
    </lineage>
</organism>
<dbReference type="InterPro" id="IPR001104">
    <property type="entry name" value="3-oxo-5_a-steroid_4-DH_C"/>
</dbReference>
<dbReference type="GO" id="GO:0016095">
    <property type="term" value="P:polyprenol catabolic process"/>
    <property type="evidence" value="ECO:0007669"/>
    <property type="project" value="UniProtKB-UniRule"/>
</dbReference>
<comment type="catalytic activity">
    <reaction evidence="8 9">
        <text>a di-trans,poly-cis-dolichal + NADP(+) = a di-trans,poly-cis-polyprenal + NADPH + H(+)</text>
        <dbReference type="Rhea" id="RHEA:80727"/>
        <dbReference type="Rhea" id="RHEA-COMP:19536"/>
        <dbReference type="Rhea" id="RHEA-COMP:19537"/>
        <dbReference type="ChEBI" id="CHEBI:15378"/>
        <dbReference type="ChEBI" id="CHEBI:57783"/>
        <dbReference type="ChEBI" id="CHEBI:58349"/>
        <dbReference type="ChEBI" id="CHEBI:231623"/>
        <dbReference type="ChEBI" id="CHEBI:231637"/>
        <dbReference type="EC" id="1.3.1.94"/>
    </reaction>
    <physiologicalReaction direction="right-to-left" evidence="8 9">
        <dbReference type="Rhea" id="RHEA:80729"/>
    </physiologicalReaction>
</comment>
<dbReference type="UniPathway" id="UPA00378"/>
<keyword evidence="4 9" id="KW-1133">Transmembrane helix</keyword>
<sequence length="307" mass="35440">MELNLIKLGFSLITCAIVVVGSLINNCEKYLPIFVAQTFRYGKFAYKSNGKSVLLKPIEVPKRWFRHFYVFAGIWSTLCLVSCIFLYFSFGQLPDVFLKVLDFVSTSHRKAEVTAISSLIAASLIFLQCWRRFYETFYISVFSEGKMNASHYLIGYAHYCGAITAIMAEAPGFTKISFEYKSVVTMSELKMSDVVGVLIFLWAWYHQYVSAVILADLRKNKNGSVVSLKHSIPHGDLFELVSSPHLLCEFIMYLSLMFILWGNTVWPFVLVWVLSNQMETALLSHWWYLSNFKDYPKRRRAFIPYVL</sequence>
<comment type="pathway">
    <text evidence="9">Protein modification; protein glycosylation.</text>
</comment>
<evidence type="ECO:0000256" key="2">
    <source>
        <dbReference type="ARBA" id="ARBA00012522"/>
    </source>
</evidence>
<keyword evidence="9" id="KW-0256">Endoplasmic reticulum</keyword>
<feature type="transmembrane region" description="Helical" evidence="9">
    <location>
        <begin position="194"/>
        <end position="217"/>
    </location>
</feature>
<feature type="transmembrane region" description="Helical" evidence="9">
    <location>
        <begin position="110"/>
        <end position="130"/>
    </location>
</feature>
<feature type="transmembrane region" description="Helical" evidence="9">
    <location>
        <begin position="68"/>
        <end position="90"/>
    </location>
</feature>
<keyword evidence="9" id="KW-0560">Oxidoreductase</keyword>
<evidence type="ECO:0000256" key="6">
    <source>
        <dbReference type="ARBA" id="ARBA00046320"/>
    </source>
</evidence>
<dbReference type="EMBL" id="GEDC01031245">
    <property type="protein sequence ID" value="JAS06053.1"/>
    <property type="molecule type" value="Transcribed_RNA"/>
</dbReference>
<comment type="function">
    <text evidence="9">Plays a key role in early steps of protein N-linked glycosylation by being involved in the conversion of polyprenol into dolichol. Acts as a polyprenal reductase that mediates the reduction of polyprenal into dolichal in a NADP-dependent mechanism. Dolichols are required for the synthesis of dolichol-linked monosaccharides and the oligosaccharide precursor used for N-glycosylation.</text>
</comment>
<accession>A0A1B6BXQ4</accession>
<dbReference type="GO" id="GO:0160198">
    <property type="term" value="F:polyprenal reductase activity"/>
    <property type="evidence" value="ECO:0007669"/>
    <property type="project" value="UniProtKB-EC"/>
</dbReference>
<name>A0A1B6BXQ4_9HEMI</name>
<proteinExistence type="inferred from homology"/>
<evidence type="ECO:0000256" key="4">
    <source>
        <dbReference type="ARBA" id="ARBA00022989"/>
    </source>
</evidence>
<evidence type="ECO:0000256" key="3">
    <source>
        <dbReference type="ARBA" id="ARBA00022692"/>
    </source>
</evidence>
<comment type="similarity">
    <text evidence="6 9">Belongs to the steroid 5-alpha reductase family. Polyprenal reductase subfamily.</text>
</comment>
<gene>
    <name evidence="11" type="ORF">g.31494</name>
</gene>
<dbReference type="EC" id="1.3.1.94" evidence="2 9"/>
<reference evidence="11" key="1">
    <citation type="submission" date="2015-12" db="EMBL/GenBank/DDBJ databases">
        <title>De novo transcriptome assembly of four potential Pierce s Disease insect vectors from Arizona vineyards.</title>
        <authorList>
            <person name="Tassone E.E."/>
        </authorList>
    </citation>
    <scope>NUCLEOTIDE SEQUENCE</scope>
</reference>
<evidence type="ECO:0000256" key="9">
    <source>
        <dbReference type="RuleBase" id="RU367081"/>
    </source>
</evidence>
<dbReference type="GO" id="GO:0102389">
    <property type="term" value="F:polyprenol reductase activity"/>
    <property type="evidence" value="ECO:0007669"/>
    <property type="project" value="UniProtKB-UniRule"/>
</dbReference>
<dbReference type="PANTHER" id="PTHR14624">
    <property type="entry name" value="DFG10 PROTEIN"/>
    <property type="match status" value="1"/>
</dbReference>
<keyword evidence="5 9" id="KW-0472">Membrane</keyword>
<protein>
    <recommendedName>
        <fullName evidence="7 9">Polyprenal reductase</fullName>
        <ecNumber evidence="2 9">1.3.1.94</ecNumber>
    </recommendedName>
</protein>
<feature type="domain" description="3-oxo-5-alpha-steroid 4-dehydrogenase C-terminal" evidence="10">
    <location>
        <begin position="191"/>
        <end position="307"/>
    </location>
</feature>
<evidence type="ECO:0000313" key="11">
    <source>
        <dbReference type="EMBL" id="JAS06053.1"/>
    </source>
</evidence>
<evidence type="ECO:0000256" key="5">
    <source>
        <dbReference type="ARBA" id="ARBA00023136"/>
    </source>
</evidence>